<dbReference type="GO" id="GO:0050906">
    <property type="term" value="P:detection of stimulus involved in sensory perception"/>
    <property type="evidence" value="ECO:0007669"/>
    <property type="project" value="UniProtKB-ARBA"/>
</dbReference>
<protein>
    <recommendedName>
        <fullName evidence="10">Ionotropic glutamate receptor C-terminal domain-containing protein</fullName>
    </recommendedName>
</protein>
<dbReference type="Pfam" id="PF00060">
    <property type="entry name" value="Lig_chan"/>
    <property type="match status" value="1"/>
</dbReference>
<evidence type="ECO:0000313" key="12">
    <source>
        <dbReference type="Proteomes" id="UP001153620"/>
    </source>
</evidence>
<dbReference type="InterPro" id="IPR001320">
    <property type="entry name" value="Iontro_rcpt_C"/>
</dbReference>
<dbReference type="PANTHER" id="PTHR42643:SF30">
    <property type="entry name" value="IONOTROPIC RECEPTOR 40A-RELATED"/>
    <property type="match status" value="1"/>
</dbReference>
<evidence type="ECO:0000256" key="8">
    <source>
        <dbReference type="ARBA" id="ARBA00023180"/>
    </source>
</evidence>
<evidence type="ECO:0000256" key="1">
    <source>
        <dbReference type="ARBA" id="ARBA00004651"/>
    </source>
</evidence>
<dbReference type="Gene3D" id="1.10.287.70">
    <property type="match status" value="1"/>
</dbReference>
<keyword evidence="8" id="KW-0325">Glycoprotein</keyword>
<evidence type="ECO:0000256" key="3">
    <source>
        <dbReference type="ARBA" id="ARBA00022475"/>
    </source>
</evidence>
<reference evidence="11" key="1">
    <citation type="submission" date="2022-01" db="EMBL/GenBank/DDBJ databases">
        <authorList>
            <person name="King R."/>
        </authorList>
    </citation>
    <scope>NUCLEOTIDE SEQUENCE</scope>
</reference>
<evidence type="ECO:0000256" key="7">
    <source>
        <dbReference type="ARBA" id="ARBA00023170"/>
    </source>
</evidence>
<dbReference type="InterPro" id="IPR052192">
    <property type="entry name" value="Insect_Ionotropic_Sensory_Rcpt"/>
</dbReference>
<organism evidence="11 12">
    <name type="scientific">Chironomus riparius</name>
    <dbReference type="NCBI Taxonomy" id="315576"/>
    <lineage>
        <taxon>Eukaryota</taxon>
        <taxon>Metazoa</taxon>
        <taxon>Ecdysozoa</taxon>
        <taxon>Arthropoda</taxon>
        <taxon>Hexapoda</taxon>
        <taxon>Insecta</taxon>
        <taxon>Pterygota</taxon>
        <taxon>Neoptera</taxon>
        <taxon>Endopterygota</taxon>
        <taxon>Diptera</taxon>
        <taxon>Nematocera</taxon>
        <taxon>Chironomoidea</taxon>
        <taxon>Chironomidae</taxon>
        <taxon>Chironominae</taxon>
        <taxon>Chironomus</taxon>
    </lineage>
</organism>
<feature type="transmembrane region" description="Helical" evidence="9">
    <location>
        <begin position="313"/>
        <end position="330"/>
    </location>
</feature>
<evidence type="ECO:0000256" key="9">
    <source>
        <dbReference type="SAM" id="Phobius"/>
    </source>
</evidence>
<keyword evidence="12" id="KW-1185">Reference proteome</keyword>
<keyword evidence="3" id="KW-1003">Cell membrane</keyword>
<dbReference type="PANTHER" id="PTHR42643">
    <property type="entry name" value="IONOTROPIC RECEPTOR 20A-RELATED"/>
    <property type="match status" value="1"/>
</dbReference>
<dbReference type="GO" id="GO:0005886">
    <property type="term" value="C:plasma membrane"/>
    <property type="evidence" value="ECO:0007669"/>
    <property type="project" value="UniProtKB-SubCell"/>
</dbReference>
<evidence type="ECO:0000256" key="5">
    <source>
        <dbReference type="ARBA" id="ARBA00022989"/>
    </source>
</evidence>
<name>A0A9N9RMX2_9DIPT</name>
<comment type="subcellular location">
    <subcellularLocation>
        <location evidence="1">Cell membrane</location>
        <topology evidence="1">Multi-pass membrane protein</topology>
    </subcellularLocation>
</comment>
<keyword evidence="7" id="KW-0675">Receptor</keyword>
<feature type="transmembrane region" description="Helical" evidence="9">
    <location>
        <begin position="282"/>
        <end position="301"/>
    </location>
</feature>
<keyword evidence="4 9" id="KW-0812">Transmembrane</keyword>
<proteinExistence type="inferred from homology"/>
<feature type="transmembrane region" description="Helical" evidence="9">
    <location>
        <begin position="428"/>
        <end position="451"/>
    </location>
</feature>
<dbReference type="AlphaFoldDB" id="A0A9N9RMX2"/>
<keyword evidence="6 9" id="KW-0472">Membrane</keyword>
<dbReference type="OrthoDB" id="6506757at2759"/>
<evidence type="ECO:0000256" key="4">
    <source>
        <dbReference type="ARBA" id="ARBA00022692"/>
    </source>
</evidence>
<dbReference type="EMBL" id="OU895877">
    <property type="protein sequence ID" value="CAG9799794.1"/>
    <property type="molecule type" value="Genomic_DNA"/>
</dbReference>
<evidence type="ECO:0000256" key="2">
    <source>
        <dbReference type="ARBA" id="ARBA00008685"/>
    </source>
</evidence>
<feature type="domain" description="Ionotropic glutamate receptor C-terminal" evidence="10">
    <location>
        <begin position="252"/>
        <end position="417"/>
    </location>
</feature>
<feature type="transmembrane region" description="Helical" evidence="9">
    <location>
        <begin position="501"/>
        <end position="524"/>
    </location>
</feature>
<reference evidence="11" key="2">
    <citation type="submission" date="2022-10" db="EMBL/GenBank/DDBJ databases">
        <authorList>
            <consortium name="ENA_rothamsted_submissions"/>
            <consortium name="culmorum"/>
            <person name="King R."/>
        </authorList>
    </citation>
    <scope>NUCLEOTIDE SEQUENCE</scope>
</reference>
<feature type="transmembrane region" description="Helical" evidence="9">
    <location>
        <begin position="251"/>
        <end position="270"/>
    </location>
</feature>
<dbReference type="GO" id="GO:0015276">
    <property type="term" value="F:ligand-gated monoatomic ion channel activity"/>
    <property type="evidence" value="ECO:0007669"/>
    <property type="project" value="InterPro"/>
</dbReference>
<gene>
    <name evidence="11" type="ORF">CHIRRI_LOCUS2752</name>
</gene>
<accession>A0A9N9RMX2</accession>
<sequence>MAIMWNIQGRKLFEVARDLKKPIFFVAVIPSLTFDMLKLWRFPIYYSEMPVQGASVLQYTFFITNEADTVTLSTVEWYSPYGCNRPHFIKLNSFNKETQKWNKKLQNYEKFLEYHNCELVMMIPIQDIDRTIQYTSGYAYIENLFGESQYTIYGITPVIFNIASKLHNFSVYFQLVIMEPNWIKSIQNDVRVFKVNGIVKSPNVFFQISPLAEFTHHITVTKVVANLDVLMYVTPSEKYTAYEKFILPFDLYTWILIFVTFLMTFVTIFIINRLSKSTQNLVYGHAIETPIWNVISIFFGISQTQLPNKNFSRFILMIFIYFCLIFRTCFQSKFFEFMTSEPRRPPPKTFSDLIDRNYNVYAIKSLTQVTEGSNGFERWPNITTLSSVDYFEAFMTQSQNSTARMALSVDEFYINFYLKLKIQPDQKWIKLDTVVASAYDAFIFIGPVFYFRMFNKIIDDLIPTGVMNHLIEKYYTKKFRIVHIDDKIPKVFTFDDLSFGFYIWLGFCLISFIGFIAEHIYMLFKPKKRINAKVHAELKDSTEPVVKLSPELIEKFRIKNYLQNDESGISTESLADT</sequence>
<dbReference type="Proteomes" id="UP001153620">
    <property type="component" value="Chromosome 1"/>
</dbReference>
<evidence type="ECO:0000259" key="10">
    <source>
        <dbReference type="Pfam" id="PF00060"/>
    </source>
</evidence>
<evidence type="ECO:0000256" key="6">
    <source>
        <dbReference type="ARBA" id="ARBA00023136"/>
    </source>
</evidence>
<comment type="similarity">
    <text evidence="2">Belongs to the glutamate-gated ion channel (TC 1.A.10.1) family.</text>
</comment>
<evidence type="ECO:0000313" key="11">
    <source>
        <dbReference type="EMBL" id="CAG9799794.1"/>
    </source>
</evidence>
<keyword evidence="5 9" id="KW-1133">Transmembrane helix</keyword>